<dbReference type="Proteomes" id="UP000253314">
    <property type="component" value="Unassembled WGS sequence"/>
</dbReference>
<evidence type="ECO:0000313" key="3">
    <source>
        <dbReference type="Proteomes" id="UP000253314"/>
    </source>
</evidence>
<dbReference type="EMBL" id="QOCW01000010">
    <property type="protein sequence ID" value="RBW69521.1"/>
    <property type="molecule type" value="Genomic_DNA"/>
</dbReference>
<feature type="domain" description="SGNH hydrolase-type esterase" evidence="1">
    <location>
        <begin position="6"/>
        <end position="78"/>
    </location>
</feature>
<dbReference type="InterPro" id="IPR013830">
    <property type="entry name" value="SGNH_hydro"/>
</dbReference>
<dbReference type="PANTHER" id="PTHR30383:SF5">
    <property type="entry name" value="SGNH HYDROLASE-TYPE ESTERASE DOMAIN-CONTAINING PROTEIN"/>
    <property type="match status" value="1"/>
</dbReference>
<name>A0A366Y028_9BACI</name>
<keyword evidence="3" id="KW-1185">Reference proteome</keyword>
<dbReference type="InterPro" id="IPR051532">
    <property type="entry name" value="Ester_Hydrolysis_Enzymes"/>
</dbReference>
<sequence>MPTLVCFGDSMTAKEVDTNGTLRFTSRVREELEEWTVINAGVPCETTRTGLARFQEDVLSYKPDLVTILFGTFDSHGNKRVDVYEF</sequence>
<protein>
    <recommendedName>
        <fullName evidence="1">SGNH hydrolase-type esterase domain-containing protein</fullName>
    </recommendedName>
</protein>
<evidence type="ECO:0000313" key="2">
    <source>
        <dbReference type="EMBL" id="RBW69521.1"/>
    </source>
</evidence>
<gene>
    <name evidence="2" type="ORF">DS031_11410</name>
</gene>
<dbReference type="SUPFAM" id="SSF52266">
    <property type="entry name" value="SGNH hydrolase"/>
    <property type="match status" value="1"/>
</dbReference>
<dbReference type="Pfam" id="PF13472">
    <property type="entry name" value="Lipase_GDSL_2"/>
    <property type="match status" value="1"/>
</dbReference>
<reference evidence="2 3" key="1">
    <citation type="submission" date="2018-07" db="EMBL/GenBank/DDBJ databases">
        <title>Lottiidibacillus patelloidae gen. nov., sp. nov., isolated from the intestinal tract of a marine limpet and the reclassification of B. taeanensis BH030017T, B. algicola KMM 3737T and B. hwajinpoensis SW-72T as genus Lottiidibacillus.</title>
        <authorList>
            <person name="Liu R."/>
            <person name="Huang Z."/>
        </authorList>
    </citation>
    <scope>NUCLEOTIDE SEQUENCE [LARGE SCALE GENOMIC DNA]</scope>
    <source>
        <strain evidence="2 3">BH030017</strain>
    </source>
</reference>
<dbReference type="GO" id="GO:0004622">
    <property type="term" value="F:phosphatidylcholine lysophospholipase activity"/>
    <property type="evidence" value="ECO:0007669"/>
    <property type="project" value="TreeGrafter"/>
</dbReference>
<evidence type="ECO:0000259" key="1">
    <source>
        <dbReference type="Pfam" id="PF13472"/>
    </source>
</evidence>
<proteinExistence type="predicted"/>
<accession>A0A366Y028</accession>
<comment type="caution">
    <text evidence="2">The sequence shown here is derived from an EMBL/GenBank/DDBJ whole genome shotgun (WGS) entry which is preliminary data.</text>
</comment>
<organism evidence="2 3">
    <name type="scientific">Bacillus taeanensis</name>
    <dbReference type="NCBI Taxonomy" id="273032"/>
    <lineage>
        <taxon>Bacteria</taxon>
        <taxon>Bacillati</taxon>
        <taxon>Bacillota</taxon>
        <taxon>Bacilli</taxon>
        <taxon>Bacillales</taxon>
        <taxon>Bacillaceae</taxon>
        <taxon>Bacillus</taxon>
    </lineage>
</organism>
<dbReference type="Gene3D" id="3.40.50.1110">
    <property type="entry name" value="SGNH hydrolase"/>
    <property type="match status" value="1"/>
</dbReference>
<dbReference type="OrthoDB" id="388542at2"/>
<dbReference type="PANTHER" id="PTHR30383">
    <property type="entry name" value="THIOESTERASE 1/PROTEASE 1/LYSOPHOSPHOLIPASE L1"/>
    <property type="match status" value="1"/>
</dbReference>
<dbReference type="InterPro" id="IPR036514">
    <property type="entry name" value="SGNH_hydro_sf"/>
</dbReference>
<dbReference type="AlphaFoldDB" id="A0A366Y028"/>